<comment type="caution">
    <text evidence="2">The sequence shown here is derived from an EMBL/GenBank/DDBJ whole genome shotgun (WGS) entry which is preliminary data.</text>
</comment>
<protein>
    <submittedName>
        <fullName evidence="2">Uncharacterized protein</fullName>
    </submittedName>
</protein>
<feature type="compositionally biased region" description="Polar residues" evidence="1">
    <location>
        <begin position="1040"/>
        <end position="1051"/>
    </location>
</feature>
<feature type="region of interest" description="Disordered" evidence="1">
    <location>
        <begin position="1159"/>
        <end position="1193"/>
    </location>
</feature>
<feature type="region of interest" description="Disordered" evidence="1">
    <location>
        <begin position="108"/>
        <end position="132"/>
    </location>
</feature>
<feature type="region of interest" description="Disordered" evidence="1">
    <location>
        <begin position="691"/>
        <end position="792"/>
    </location>
</feature>
<feature type="compositionally biased region" description="Basic residues" evidence="1">
    <location>
        <begin position="765"/>
        <end position="782"/>
    </location>
</feature>
<accession>A0ABR1BF69</accession>
<feature type="compositionally biased region" description="Polar residues" evidence="1">
    <location>
        <begin position="907"/>
        <end position="923"/>
    </location>
</feature>
<dbReference type="EMBL" id="JAWJWF010000001">
    <property type="protein sequence ID" value="KAK6642076.1"/>
    <property type="molecule type" value="Genomic_DNA"/>
</dbReference>
<feature type="compositionally biased region" description="Basic and acidic residues" evidence="1">
    <location>
        <begin position="714"/>
        <end position="728"/>
    </location>
</feature>
<sequence>MVCNCNCRPRESELKDIRPAYRSDKQLDTTHNRYEKQLKKKGNDSPSGYTRIDFPVSNLRASVLPEVNYVPVSITIKKSSFKKWPSDQNGIESPDDLALYNNYINNAQSEYSDSTTPTPTTTPTSSFNGYLPPPHNKPSILILEELTPKPQHDGYPGPGPPYYMSSHIKPPAFPVEVELPPSHLSQNQIVTASYPSVYASKPRPIHVYNQSPVVTKRPIPIVATSTVLHVSTPRPIQVYDQPHLVYQDTTQSPSQSPSDVLYHGYLGQAGATEAPVTLNPETTTKKQKRPDCHTVGLVATNSGYGPTSQLSNGCLGVQSIGGTTVESAGEVVAPVAPHPPATYPAGVTGVVLQNDNIRPTHTGFFSVFEILWATLNLTKTDIFEFVEQLIGTRSVNKYEMYLNRNNRILQIASTAEGFDGSLRDGTINQAVNIESIATVARASNDGPSAPSSAVIGHFVDAVHQMVDSDIRTPPKLKEILKEKNTERKDTLGEEYKPMPVTFIYDDDDRRFHRPGGMIVADASERKAPPTVTNANVVINDGSKGIAIPVVIDDSEEPTEAPKKLQKIAETVKPVKDERRKIAVTKIHPTTTPSSGLSTWILLSDNREATTTSPKKNNKKEVTSNNNNNGTLQANNDDKKKISVTISATTKKPAKVQPTTLRASVALKKITTKVTSTRKPDTETTSALEAMVKNQKKGSTPGTAPLETTQKPKKQQTDPKKKFSEKIDAGDTEIVTLPPKLVLTTEDPTNEAEQQVTETSVEVTTKKKKTSSKKKKKNKKKTKKPETGVEPKIPGPAVGSQIYNFLSREIVPTVGLGLIGVALTAGLASFLGYNPFVSPTVPLRRTYETNHGYSPSSYYSYNTDYSDGGQSEEVLLREVLSGMPEESRYGLTHGDTSYSEIYNRKDQSYSGSNNPVYSSSQTGSAYGKENESSSNYDSSYSQEYSSYSPTYDAGDKNYPSDYNEKYPVYTRETGTSFVYPETTGMTSAEKVTGVSTTDGSSQLRKNEKFTKASSETIERQPEALYRVAGETDMQYRPAGSGNVQGVNSQNNWHRMGTPVESSKTYARLEPGPRSLKIENEGEKKKRTKRGTSSNIQRIARKIIKKETDAENEVDFEDPQDEIVGLTKNEKSPEVVTTTTTTTTTTTAKVFTTKKAETITNEVVDENTSETTPEDEKKDEEDTTEGYQAIEDDGAGPISSTASVLDILKKLAQFKLRLGLNFLRSTTDMFSRYLDVIQRKVDESFTNTTTVLYNRQKNPWSRIFYGGREDNHLRKRRSALQENPFLASLLTEEAKHSTGYSKSTKKELKSSDKVLYSKKTVPKKFRSKGNL</sequence>
<feature type="region of interest" description="Disordered" evidence="1">
    <location>
        <begin position="904"/>
        <end position="957"/>
    </location>
</feature>
<evidence type="ECO:0000256" key="1">
    <source>
        <dbReference type="SAM" id="MobiDB-lite"/>
    </source>
</evidence>
<proteinExistence type="predicted"/>
<feature type="compositionally biased region" description="Acidic residues" evidence="1">
    <location>
        <begin position="1175"/>
        <end position="1192"/>
    </location>
</feature>
<feature type="region of interest" description="Disordered" evidence="1">
    <location>
        <begin position="1040"/>
        <end position="1093"/>
    </location>
</feature>
<reference evidence="2 3" key="1">
    <citation type="submission" date="2023-09" db="EMBL/GenBank/DDBJ databases">
        <title>Genomes of two closely related lineages of the louse Polyplax serrata with different host specificities.</title>
        <authorList>
            <person name="Martinu J."/>
            <person name="Tarabai H."/>
            <person name="Stefka J."/>
            <person name="Hypsa V."/>
        </authorList>
    </citation>
    <scope>NUCLEOTIDE SEQUENCE [LARGE SCALE GENOMIC DNA]</scope>
    <source>
        <strain evidence="2">98ZLc_SE</strain>
    </source>
</reference>
<feature type="region of interest" description="Disordered" evidence="1">
    <location>
        <begin position="607"/>
        <end position="637"/>
    </location>
</feature>
<evidence type="ECO:0000313" key="3">
    <source>
        <dbReference type="Proteomes" id="UP001359485"/>
    </source>
</evidence>
<organism evidence="2 3">
    <name type="scientific">Polyplax serrata</name>
    <name type="common">Common mouse louse</name>
    <dbReference type="NCBI Taxonomy" id="468196"/>
    <lineage>
        <taxon>Eukaryota</taxon>
        <taxon>Metazoa</taxon>
        <taxon>Ecdysozoa</taxon>
        <taxon>Arthropoda</taxon>
        <taxon>Hexapoda</taxon>
        <taxon>Insecta</taxon>
        <taxon>Pterygota</taxon>
        <taxon>Neoptera</taxon>
        <taxon>Paraneoptera</taxon>
        <taxon>Psocodea</taxon>
        <taxon>Troctomorpha</taxon>
        <taxon>Phthiraptera</taxon>
        <taxon>Anoplura</taxon>
        <taxon>Polyplacidae</taxon>
        <taxon>Polyplax</taxon>
    </lineage>
</organism>
<gene>
    <name evidence="2" type="ORF">RUM44_013799</name>
</gene>
<feature type="compositionally biased region" description="Low complexity" evidence="1">
    <location>
        <begin position="622"/>
        <end position="634"/>
    </location>
</feature>
<dbReference type="Proteomes" id="UP001359485">
    <property type="component" value="Unassembled WGS sequence"/>
</dbReference>
<name>A0ABR1BF69_POLSC</name>
<keyword evidence="3" id="KW-1185">Reference proteome</keyword>
<evidence type="ECO:0000313" key="2">
    <source>
        <dbReference type="EMBL" id="KAK6642076.1"/>
    </source>
</evidence>
<feature type="compositionally biased region" description="Low complexity" evidence="1">
    <location>
        <begin position="114"/>
        <end position="126"/>
    </location>
</feature>
<feature type="compositionally biased region" description="Low complexity" evidence="1">
    <location>
        <begin position="931"/>
        <end position="947"/>
    </location>
</feature>